<accession>X5DVS3</accession>
<evidence type="ECO:0000256" key="1">
    <source>
        <dbReference type="SAM" id="SignalP"/>
    </source>
</evidence>
<keyword evidence="6" id="KW-1185">Reference proteome</keyword>
<dbReference type="InterPro" id="IPR000683">
    <property type="entry name" value="Gfo/Idh/MocA-like_OxRdtase_N"/>
</dbReference>
<evidence type="ECO:0000313" key="4">
    <source>
        <dbReference type="EMBL" id="AHW59280.1"/>
    </source>
</evidence>
<dbReference type="Proteomes" id="UP000023772">
    <property type="component" value="Chromosome"/>
</dbReference>
<dbReference type="HOGENOM" id="CLU_584919_0_0_10"/>
<evidence type="ECO:0000313" key="7">
    <source>
        <dbReference type="Proteomes" id="UP000181981"/>
    </source>
</evidence>
<protein>
    <submittedName>
        <fullName evidence="4 5">Oxidoreductase</fullName>
    </submittedName>
</protein>
<dbReference type="PROSITE" id="PS51257">
    <property type="entry name" value="PROKAR_LIPOPROTEIN"/>
    <property type="match status" value="1"/>
</dbReference>
<reference evidence="4 6" key="1">
    <citation type="submission" date="2014-03" db="EMBL/GenBank/DDBJ databases">
        <title>Complete genome sequence of a deeply braunched marine Bacteroidia bacterium Draconibacterium orientale type strain FH5T.</title>
        <authorList>
            <person name="Li X."/>
            <person name="Wang X."/>
            <person name="Xie Z."/>
            <person name="Du Z."/>
            <person name="Chen G."/>
        </authorList>
    </citation>
    <scope>NUCLEOTIDE SEQUENCE [LARGE SCALE GENOMIC DNA]</scope>
    <source>
        <strain evidence="4 6">FH5</strain>
    </source>
</reference>
<feature type="chain" id="PRO_5010515090" evidence="1">
    <location>
        <begin position="20"/>
        <end position="467"/>
    </location>
</feature>
<feature type="domain" description="Putative oxidoreductase C-terminal" evidence="3">
    <location>
        <begin position="187"/>
        <end position="463"/>
    </location>
</feature>
<evidence type="ECO:0000313" key="6">
    <source>
        <dbReference type="Proteomes" id="UP000023772"/>
    </source>
</evidence>
<dbReference type="KEGG" id="dori:FH5T_05805"/>
<organism evidence="5 7">
    <name type="scientific">Draconibacterium orientale</name>
    <dbReference type="NCBI Taxonomy" id="1168034"/>
    <lineage>
        <taxon>Bacteria</taxon>
        <taxon>Pseudomonadati</taxon>
        <taxon>Bacteroidota</taxon>
        <taxon>Bacteroidia</taxon>
        <taxon>Marinilabiliales</taxon>
        <taxon>Prolixibacteraceae</taxon>
        <taxon>Draconibacterium</taxon>
    </lineage>
</organism>
<proteinExistence type="predicted"/>
<dbReference type="EMBL" id="CP007451">
    <property type="protein sequence ID" value="AHW59280.1"/>
    <property type="molecule type" value="Genomic_DNA"/>
</dbReference>
<dbReference type="EMBL" id="FOHT01000008">
    <property type="protein sequence ID" value="SET21032.1"/>
    <property type="molecule type" value="Genomic_DNA"/>
</dbReference>
<dbReference type="Proteomes" id="UP000181981">
    <property type="component" value="Unassembled WGS sequence"/>
</dbReference>
<dbReference type="InterPro" id="IPR036291">
    <property type="entry name" value="NAD(P)-bd_dom_sf"/>
</dbReference>
<dbReference type="Gene3D" id="3.40.50.720">
    <property type="entry name" value="NAD(P)-binding Rossmann-like Domain"/>
    <property type="match status" value="1"/>
</dbReference>
<reference evidence="5 7" key="2">
    <citation type="submission" date="2016-10" db="EMBL/GenBank/DDBJ databases">
        <authorList>
            <person name="de Groot N.N."/>
        </authorList>
    </citation>
    <scope>NUCLEOTIDE SEQUENCE [LARGE SCALE GENOMIC DNA]</scope>
    <source>
        <strain evidence="5 7">DSM 25947</strain>
    </source>
</reference>
<sequence>MKHLSTAAAALAILFSACTGGSQKSTNTEKETDMFTGAEVKIMTLDPGHFHAALVQKSMYNQVDPVVNVYAPDGVDVVDHLKRIEGYNTRAENPTSWVEKVYAGEDYLEKMLTEKPGNVMVTAGNNGKKTDYILKTVEAGINVLADKPMVITPENFPKLEKAFQVAEENGVLLYDIMTERHEITTMLQRELSQLPEVFGTLQKGTAENPAITKESVHHFFKYVSGNPLKRPAWYFDTQQQGEGIVDVNTHLVDLIQWEAFPEVMLSKEDVEIVSAKHWTTDLTPEMFKKSTSLDEYPEFLKKDVEDDMLKVYCNGEINYTLKGIHAKASVIWNFEAPEGGGDTHYSIMRGTKCNLEIIQGEAEGYKPQLYIEATGADAMEFAGSLNNAVTGLAETYPGISVKKIGDKKWVMNIPEKYKVGHEAHFGQVTEKYLQYLIDGKLPEWEVPNMIVKYYTTTEGLKAALNNE</sequence>
<feature type="domain" description="Gfo/Idh/MocA-like oxidoreductase N-terminal" evidence="2">
    <location>
        <begin position="104"/>
        <end position="172"/>
    </location>
</feature>
<dbReference type="eggNOG" id="COG0673">
    <property type="taxonomic scope" value="Bacteria"/>
</dbReference>
<dbReference type="GO" id="GO:0000166">
    <property type="term" value="F:nucleotide binding"/>
    <property type="evidence" value="ECO:0007669"/>
    <property type="project" value="InterPro"/>
</dbReference>
<evidence type="ECO:0000259" key="3">
    <source>
        <dbReference type="Pfam" id="PF16490"/>
    </source>
</evidence>
<dbReference type="InterPro" id="IPR032459">
    <property type="entry name" value="Oxidoreduct_C"/>
</dbReference>
<dbReference type="Pfam" id="PF16490">
    <property type="entry name" value="Oxidoreduct_C"/>
    <property type="match status" value="1"/>
</dbReference>
<dbReference type="SUPFAM" id="SSF51735">
    <property type="entry name" value="NAD(P)-binding Rossmann-fold domains"/>
    <property type="match status" value="1"/>
</dbReference>
<dbReference type="RefSeq" id="WP_038556586.1">
    <property type="nucleotide sequence ID" value="NZ_FOHT01000008.1"/>
</dbReference>
<keyword evidence="1" id="KW-0732">Signal</keyword>
<dbReference type="Pfam" id="PF01408">
    <property type="entry name" value="GFO_IDH_MocA"/>
    <property type="match status" value="1"/>
</dbReference>
<dbReference type="STRING" id="1168034.FH5T_05805"/>
<dbReference type="AlphaFoldDB" id="X5DVS3"/>
<gene>
    <name evidence="4" type="ORF">FH5T_05805</name>
    <name evidence="5" type="ORF">SAMN05444285_1088</name>
</gene>
<feature type="signal peptide" evidence="1">
    <location>
        <begin position="1"/>
        <end position="19"/>
    </location>
</feature>
<evidence type="ECO:0000313" key="5">
    <source>
        <dbReference type="EMBL" id="SET21032.1"/>
    </source>
</evidence>
<dbReference type="OrthoDB" id="9785257at2"/>
<evidence type="ECO:0000259" key="2">
    <source>
        <dbReference type="Pfam" id="PF01408"/>
    </source>
</evidence>
<name>X5DVS3_9BACT</name>